<dbReference type="InterPro" id="IPR002347">
    <property type="entry name" value="SDR_fam"/>
</dbReference>
<dbReference type="EMBL" id="VLLP01000001">
    <property type="protein sequence ID" value="TWJ28539.1"/>
    <property type="molecule type" value="Genomic_DNA"/>
</dbReference>
<dbReference type="FunFam" id="3.40.50.720:FF:000084">
    <property type="entry name" value="Short-chain dehydrogenase reductase"/>
    <property type="match status" value="1"/>
</dbReference>
<evidence type="ECO:0000256" key="3">
    <source>
        <dbReference type="RuleBase" id="RU000363"/>
    </source>
</evidence>
<dbReference type="PANTHER" id="PTHR43669:SF3">
    <property type="entry name" value="ALCOHOL DEHYDROGENASE, PUTATIVE (AFU_ORTHOLOGUE AFUA_3G03445)-RELATED"/>
    <property type="match status" value="1"/>
</dbReference>
<sequence length="268" mass="27800">MDLNLSGRVAVVTGASKGIGLAVTRSLLEEGAKVVAVSRKATSELEQLAGPNLLHVSADLMDPAAPGQVIARAVEHFGGLDILVNNAGGPPPGVTMPRTGFFDSSDEQWRSIFEFNLFSAVRAIRAAIPQMIERGGGSIINISTGMARQPAPVNIEYGAAKAGLSNLTKALSEEFGAQGIRVNTVSPGAVRTAWWTEEGGAADVIAGMAGADRDSVMDSLAPQMMGQVTGRLIDPQEVADAVLLLASPRSASTTGSDYPVDAGFHKSF</sequence>
<reference evidence="4 5" key="1">
    <citation type="submission" date="2019-07" db="EMBL/GenBank/DDBJ databases">
        <title>R&amp;d 2014.</title>
        <authorList>
            <person name="Klenk H.-P."/>
        </authorList>
    </citation>
    <scope>NUCLEOTIDE SEQUENCE [LARGE SCALE GENOMIC DNA]</scope>
    <source>
        <strain evidence="4 5">DSM 43912</strain>
    </source>
</reference>
<comment type="similarity">
    <text evidence="1 3">Belongs to the short-chain dehydrogenases/reductases (SDR) family.</text>
</comment>
<dbReference type="InterPro" id="IPR036291">
    <property type="entry name" value="NAD(P)-bd_dom_sf"/>
</dbReference>
<name>A0A562WE35_9ACTN</name>
<proteinExistence type="inferred from homology"/>
<dbReference type="CDD" id="cd05233">
    <property type="entry name" value="SDR_c"/>
    <property type="match status" value="1"/>
</dbReference>
<dbReference type="Proteomes" id="UP000319728">
    <property type="component" value="Unassembled WGS sequence"/>
</dbReference>
<dbReference type="Pfam" id="PF00106">
    <property type="entry name" value="adh_short"/>
    <property type="match status" value="1"/>
</dbReference>
<dbReference type="SUPFAM" id="SSF51735">
    <property type="entry name" value="NAD(P)-binding Rossmann-fold domains"/>
    <property type="match status" value="1"/>
</dbReference>
<dbReference type="PRINTS" id="PR00081">
    <property type="entry name" value="GDHRDH"/>
</dbReference>
<evidence type="ECO:0000313" key="4">
    <source>
        <dbReference type="EMBL" id="TWJ28539.1"/>
    </source>
</evidence>
<accession>A0A562WE35</accession>
<gene>
    <name evidence="4" type="ORF">JD81_02044</name>
</gene>
<evidence type="ECO:0000256" key="1">
    <source>
        <dbReference type="ARBA" id="ARBA00006484"/>
    </source>
</evidence>
<dbReference type="PANTHER" id="PTHR43669">
    <property type="entry name" value="5-KETO-D-GLUCONATE 5-REDUCTASE"/>
    <property type="match status" value="1"/>
</dbReference>
<comment type="caution">
    <text evidence="4">The sequence shown here is derived from an EMBL/GenBank/DDBJ whole genome shotgun (WGS) entry which is preliminary data.</text>
</comment>
<protein>
    <submittedName>
        <fullName evidence="4">NAD(P)-dependent dehydrogenase (Short-subunit alcohol dehydrogenase family)</fullName>
    </submittedName>
</protein>
<dbReference type="RefSeq" id="WP_145816918.1">
    <property type="nucleotide sequence ID" value="NZ_JBHMCB010000010.1"/>
</dbReference>
<organism evidence="4 5">
    <name type="scientific">Micromonospora sagamiensis</name>
    <dbReference type="NCBI Taxonomy" id="47875"/>
    <lineage>
        <taxon>Bacteria</taxon>
        <taxon>Bacillati</taxon>
        <taxon>Actinomycetota</taxon>
        <taxon>Actinomycetes</taxon>
        <taxon>Micromonosporales</taxon>
        <taxon>Micromonosporaceae</taxon>
        <taxon>Micromonospora</taxon>
    </lineage>
</organism>
<evidence type="ECO:0000256" key="2">
    <source>
        <dbReference type="ARBA" id="ARBA00023002"/>
    </source>
</evidence>
<evidence type="ECO:0000313" key="5">
    <source>
        <dbReference type="Proteomes" id="UP000319728"/>
    </source>
</evidence>
<dbReference type="OrthoDB" id="8959163at2"/>
<dbReference type="PRINTS" id="PR00080">
    <property type="entry name" value="SDRFAMILY"/>
</dbReference>
<keyword evidence="2" id="KW-0560">Oxidoreductase</keyword>
<dbReference type="GO" id="GO:0016491">
    <property type="term" value="F:oxidoreductase activity"/>
    <property type="evidence" value="ECO:0007669"/>
    <property type="project" value="UniProtKB-KW"/>
</dbReference>
<dbReference type="AlphaFoldDB" id="A0A562WE35"/>
<keyword evidence="5" id="KW-1185">Reference proteome</keyword>
<dbReference type="Gene3D" id="3.40.50.720">
    <property type="entry name" value="NAD(P)-binding Rossmann-like Domain"/>
    <property type="match status" value="1"/>
</dbReference>